<sequence length="284" mass="31176">MVHPGKWFRASVMALLACVVPFASMAVYAAENPLLAAFHQFRISNFTALNAYYRFSVNGDTDTLNEIVAAINDANSQIKQVDAVSDDILKADQIAGLNTEFDKYKDLMRQNINDVRKNGYPDLRLVSDMANQAQALSSTSAELYDIVRTNNNVKTDERVEAARAAAVLMAQMMSKYSARSTSSVSQTFQGADTEQPLDEQAHAFDEQMSKVTRGNPSGELRAALSNVASKWAFIRGSYINYNDNNVSFVIDRYSKEILKQLAEAIALMTDSGAPQQATAQASGN</sequence>
<dbReference type="Proteomes" id="UP000313645">
    <property type="component" value="Unassembled WGS sequence"/>
</dbReference>
<feature type="signal peptide" evidence="1">
    <location>
        <begin position="1"/>
        <end position="29"/>
    </location>
</feature>
<keyword evidence="3" id="KW-1185">Reference proteome</keyword>
<organism evidence="2 3">
    <name type="scientific">Marinobacter halodurans</name>
    <dbReference type="NCBI Taxonomy" id="2528979"/>
    <lineage>
        <taxon>Bacteria</taxon>
        <taxon>Pseudomonadati</taxon>
        <taxon>Pseudomonadota</taxon>
        <taxon>Gammaproteobacteria</taxon>
        <taxon>Pseudomonadales</taxon>
        <taxon>Marinobacteraceae</taxon>
        <taxon>Marinobacter</taxon>
    </lineage>
</organism>
<reference evidence="2 3" key="1">
    <citation type="submission" date="2019-02" db="EMBL/GenBank/DDBJ databases">
        <title>Marinobacter halodurans sp. nov., a marine bacterium isolated from sea tidal flat.</title>
        <authorList>
            <person name="Yoo Y."/>
            <person name="Lee D.W."/>
            <person name="Kim B.S."/>
            <person name="Kim J.-J."/>
        </authorList>
    </citation>
    <scope>NUCLEOTIDE SEQUENCE [LARGE SCALE GENOMIC DNA]</scope>
    <source>
        <strain evidence="2 3">YJ-S3-2</strain>
    </source>
</reference>
<evidence type="ECO:0000313" key="2">
    <source>
        <dbReference type="EMBL" id="TBW59051.1"/>
    </source>
</evidence>
<proteinExistence type="predicted"/>
<gene>
    <name evidence="2" type="ORF">EZI54_01685</name>
</gene>
<name>A0ABY1ZT22_9GAMM</name>
<keyword evidence="1" id="KW-0732">Signal</keyword>
<dbReference type="EMBL" id="SJDL01000002">
    <property type="protein sequence ID" value="TBW59051.1"/>
    <property type="molecule type" value="Genomic_DNA"/>
</dbReference>
<comment type="caution">
    <text evidence="2">The sequence shown here is derived from an EMBL/GenBank/DDBJ whole genome shotgun (WGS) entry which is preliminary data.</text>
</comment>
<feature type="chain" id="PRO_5046446038" evidence="1">
    <location>
        <begin position="30"/>
        <end position="284"/>
    </location>
</feature>
<accession>A0ABY1ZT22</accession>
<protein>
    <submittedName>
        <fullName evidence="2">Uncharacterized protein</fullName>
    </submittedName>
</protein>
<evidence type="ECO:0000313" key="3">
    <source>
        <dbReference type="Proteomes" id="UP000313645"/>
    </source>
</evidence>
<evidence type="ECO:0000256" key="1">
    <source>
        <dbReference type="SAM" id="SignalP"/>
    </source>
</evidence>